<proteinExistence type="predicted"/>
<evidence type="ECO:0000313" key="2">
    <source>
        <dbReference type="Proteomes" id="UP000179266"/>
    </source>
</evidence>
<dbReference type="PANTHER" id="PTHR33988">
    <property type="entry name" value="ENDORIBONUCLEASE MAZF-RELATED"/>
    <property type="match status" value="1"/>
</dbReference>
<accession>A0A1F7RRH4</accession>
<protein>
    <submittedName>
        <fullName evidence="1">mRNA-degrading endonuclease</fullName>
    </submittedName>
</protein>
<dbReference type="SUPFAM" id="SSF50118">
    <property type="entry name" value="Cell growth inhibitor/plasmid maintenance toxic component"/>
    <property type="match status" value="1"/>
</dbReference>
<gene>
    <name evidence="1" type="ORF">A2161_16110</name>
</gene>
<dbReference type="Gene3D" id="2.30.30.110">
    <property type="match status" value="1"/>
</dbReference>
<dbReference type="InterPro" id="IPR003477">
    <property type="entry name" value="PemK-like"/>
</dbReference>
<reference evidence="1 2" key="1">
    <citation type="journal article" date="2016" name="Nat. Commun.">
        <title>Thousands of microbial genomes shed light on interconnected biogeochemical processes in an aquifer system.</title>
        <authorList>
            <person name="Anantharaman K."/>
            <person name="Brown C.T."/>
            <person name="Hug L.A."/>
            <person name="Sharon I."/>
            <person name="Castelle C.J."/>
            <person name="Probst A.J."/>
            <person name="Thomas B.C."/>
            <person name="Singh A."/>
            <person name="Wilkins M.J."/>
            <person name="Karaoz U."/>
            <person name="Brodie E.L."/>
            <person name="Williams K.H."/>
            <person name="Hubbard S.S."/>
            <person name="Banfield J.F."/>
        </authorList>
    </citation>
    <scope>NUCLEOTIDE SEQUENCE [LARGE SCALE GENOMIC DNA]</scope>
</reference>
<keyword evidence="1" id="KW-0378">Hydrolase</keyword>
<dbReference type="InterPro" id="IPR011067">
    <property type="entry name" value="Plasmid_toxin/cell-grow_inhib"/>
</dbReference>
<dbReference type="PANTHER" id="PTHR33988:SF3">
    <property type="entry name" value="ENDORIBONUCLEASE TOXIN CHPB-RELATED"/>
    <property type="match status" value="1"/>
</dbReference>
<dbReference type="Proteomes" id="UP000179266">
    <property type="component" value="Unassembled WGS sequence"/>
</dbReference>
<dbReference type="EMBL" id="MGDD01000243">
    <property type="protein sequence ID" value="OGL44051.1"/>
    <property type="molecule type" value="Genomic_DNA"/>
</dbReference>
<comment type="caution">
    <text evidence="1">The sequence shown here is derived from an EMBL/GenBank/DDBJ whole genome shotgun (WGS) entry which is preliminary data.</text>
</comment>
<dbReference type="GO" id="GO:0004521">
    <property type="term" value="F:RNA endonuclease activity"/>
    <property type="evidence" value="ECO:0007669"/>
    <property type="project" value="TreeGrafter"/>
</dbReference>
<keyword evidence="1" id="KW-0540">Nuclease</keyword>
<dbReference type="Pfam" id="PF02452">
    <property type="entry name" value="PemK_toxin"/>
    <property type="match status" value="1"/>
</dbReference>
<organism evidence="1 2">
    <name type="scientific">Candidatus Schekmanbacteria bacterium RBG_13_48_7</name>
    <dbReference type="NCBI Taxonomy" id="1817878"/>
    <lineage>
        <taxon>Bacteria</taxon>
        <taxon>Candidatus Schekmaniibacteriota</taxon>
    </lineage>
</organism>
<keyword evidence="1" id="KW-0255">Endonuclease</keyword>
<dbReference type="AlphaFoldDB" id="A0A1F7RRH4"/>
<name>A0A1F7RRH4_9BACT</name>
<feature type="non-terminal residue" evidence="1">
    <location>
        <position position="92"/>
    </location>
</feature>
<evidence type="ECO:0000313" key="1">
    <source>
        <dbReference type="EMBL" id="OGL44051.1"/>
    </source>
</evidence>
<sequence length="92" mass="10097">MRIPDRGDVVWLTFNPHAGHEQSGRRPALVLSPASYNSKTGLAIINPITNQIKGYPFEVAIPEGFAVSGVVLSDQVKSLDWCARNAEYICKL</sequence>
<dbReference type="GO" id="GO:0016075">
    <property type="term" value="P:rRNA catabolic process"/>
    <property type="evidence" value="ECO:0007669"/>
    <property type="project" value="TreeGrafter"/>
</dbReference>
<dbReference type="GO" id="GO:0003677">
    <property type="term" value="F:DNA binding"/>
    <property type="evidence" value="ECO:0007669"/>
    <property type="project" value="InterPro"/>
</dbReference>
<dbReference type="GO" id="GO:0006402">
    <property type="term" value="P:mRNA catabolic process"/>
    <property type="evidence" value="ECO:0007669"/>
    <property type="project" value="TreeGrafter"/>
</dbReference>